<feature type="transmembrane region" description="Helical" evidence="9">
    <location>
        <begin position="6"/>
        <end position="25"/>
    </location>
</feature>
<dbReference type="GO" id="GO:0005886">
    <property type="term" value="C:plasma membrane"/>
    <property type="evidence" value="ECO:0007669"/>
    <property type="project" value="UniProtKB-SubCell"/>
</dbReference>
<name>A0A1M6H3N2_9FIRM</name>
<evidence type="ECO:0000256" key="3">
    <source>
        <dbReference type="ARBA" id="ARBA00022475"/>
    </source>
</evidence>
<sequence>MDALSIWQVAAILIVAAIGGMDSVMDQFAFYRPLTTCTLIGLILGDVTTGAIIGGTLEMITLGWMNVGAAQAPDPLLASLIAPILVILGHQSIGTGIAMAIPAAAAGQILGVITRAIPVYFQHRADYYADKANCGGVARNNLLPLIIQGLRGAIPAYLIVAAVGTGAFQGMLNALPVFITKGLQVSGGFIVVVGYALVINMMEAKHLMPFLFLGFIFAAFTNFNLVAFGVIGTVAALLYVQLHPKYAVAGESTGVSGSRILQDDELD</sequence>
<keyword evidence="5" id="KW-0598">Phosphotransferase system</keyword>
<keyword evidence="8 9" id="KW-0472">Membrane</keyword>
<dbReference type="Pfam" id="PF03609">
    <property type="entry name" value="EII-Sor"/>
    <property type="match status" value="1"/>
</dbReference>
<protein>
    <submittedName>
        <fullName evidence="10">PTS system, mannose-specific IIC component</fullName>
    </submittedName>
</protein>
<evidence type="ECO:0000256" key="5">
    <source>
        <dbReference type="ARBA" id="ARBA00022683"/>
    </source>
</evidence>
<gene>
    <name evidence="10" type="ORF">SAMN02745170_01880</name>
</gene>
<dbReference type="PANTHER" id="PTHR32502">
    <property type="entry name" value="N-ACETYLGALACTOSAMINE PERMEASE II COMPONENT-RELATED"/>
    <property type="match status" value="1"/>
</dbReference>
<accession>A0A1M6H3N2</accession>
<evidence type="ECO:0000313" key="10">
    <source>
        <dbReference type="EMBL" id="SHJ16775.1"/>
    </source>
</evidence>
<dbReference type="OrthoDB" id="7058816at2"/>
<dbReference type="GO" id="GO:0009401">
    <property type="term" value="P:phosphoenolpyruvate-dependent sugar phosphotransferase system"/>
    <property type="evidence" value="ECO:0007669"/>
    <property type="project" value="UniProtKB-KW"/>
</dbReference>
<evidence type="ECO:0000256" key="4">
    <source>
        <dbReference type="ARBA" id="ARBA00022597"/>
    </source>
</evidence>
<evidence type="ECO:0000256" key="7">
    <source>
        <dbReference type="ARBA" id="ARBA00022989"/>
    </source>
</evidence>
<keyword evidence="11" id="KW-1185">Reference proteome</keyword>
<proteinExistence type="predicted"/>
<dbReference type="RefSeq" id="WP_149734649.1">
    <property type="nucleotide sequence ID" value="NZ_FQZD01000013.1"/>
</dbReference>
<feature type="transmembrane region" description="Helical" evidence="9">
    <location>
        <begin position="210"/>
        <end position="240"/>
    </location>
</feature>
<keyword evidence="3" id="KW-1003">Cell membrane</keyword>
<dbReference type="PROSITE" id="PS51106">
    <property type="entry name" value="PTS_EIIC_TYPE_4"/>
    <property type="match status" value="1"/>
</dbReference>
<dbReference type="NCBIfam" id="NF011647">
    <property type="entry name" value="PRK15065.1"/>
    <property type="match status" value="1"/>
</dbReference>
<dbReference type="InterPro" id="IPR050303">
    <property type="entry name" value="GatZ_KbaZ_carbometab"/>
</dbReference>
<evidence type="ECO:0000256" key="1">
    <source>
        <dbReference type="ARBA" id="ARBA00004651"/>
    </source>
</evidence>
<dbReference type="AlphaFoldDB" id="A0A1M6H3N2"/>
<evidence type="ECO:0000256" key="9">
    <source>
        <dbReference type="SAM" id="Phobius"/>
    </source>
</evidence>
<evidence type="ECO:0000256" key="6">
    <source>
        <dbReference type="ARBA" id="ARBA00022692"/>
    </source>
</evidence>
<keyword evidence="2" id="KW-0813">Transport</keyword>
<keyword evidence="4" id="KW-0762">Sugar transport</keyword>
<comment type="subcellular location">
    <subcellularLocation>
        <location evidence="1">Cell membrane</location>
        <topology evidence="1">Multi-pass membrane protein</topology>
    </subcellularLocation>
</comment>
<feature type="transmembrane region" description="Helical" evidence="9">
    <location>
        <begin position="37"/>
        <end position="57"/>
    </location>
</feature>
<keyword evidence="7 9" id="KW-1133">Transmembrane helix</keyword>
<dbReference type="Proteomes" id="UP000322917">
    <property type="component" value="Unassembled WGS sequence"/>
</dbReference>
<evidence type="ECO:0000256" key="2">
    <source>
        <dbReference type="ARBA" id="ARBA00022448"/>
    </source>
</evidence>
<keyword evidence="6 9" id="KW-0812">Transmembrane</keyword>
<evidence type="ECO:0000313" key="11">
    <source>
        <dbReference type="Proteomes" id="UP000322917"/>
    </source>
</evidence>
<reference evidence="10 11" key="1">
    <citation type="submission" date="2016-11" db="EMBL/GenBank/DDBJ databases">
        <authorList>
            <person name="Varghese N."/>
            <person name="Submissions S."/>
        </authorList>
    </citation>
    <scope>NUCLEOTIDE SEQUENCE [LARGE SCALE GENOMIC DNA]</scope>
    <source>
        <strain evidence="10 11">DSM 15287</strain>
    </source>
</reference>
<organism evidence="10 11">
    <name type="scientific">Propionispora hippei DSM 15287</name>
    <dbReference type="NCBI Taxonomy" id="1123003"/>
    <lineage>
        <taxon>Bacteria</taxon>
        <taxon>Bacillati</taxon>
        <taxon>Bacillota</taxon>
        <taxon>Negativicutes</taxon>
        <taxon>Selenomonadales</taxon>
        <taxon>Sporomusaceae</taxon>
        <taxon>Propionispora</taxon>
    </lineage>
</organism>
<dbReference type="PANTHER" id="PTHR32502:SF4">
    <property type="entry name" value="PTS SYSTEM MANNOSE-SPECIFIC EIIC COMPONENT"/>
    <property type="match status" value="1"/>
</dbReference>
<dbReference type="EMBL" id="FQZD01000013">
    <property type="protein sequence ID" value="SHJ16775.1"/>
    <property type="molecule type" value="Genomic_DNA"/>
</dbReference>
<feature type="transmembrane region" description="Helical" evidence="9">
    <location>
        <begin position="178"/>
        <end position="198"/>
    </location>
</feature>
<evidence type="ECO:0000256" key="8">
    <source>
        <dbReference type="ARBA" id="ARBA00023136"/>
    </source>
</evidence>
<dbReference type="InterPro" id="IPR004700">
    <property type="entry name" value="PTS_IIC_man"/>
</dbReference>